<gene>
    <name evidence="1" type="ORF">ACWI_17100</name>
    <name evidence="2" type="ORF">LNN31_16655</name>
</gene>
<dbReference type="EMBL" id="CP087994">
    <property type="protein sequence ID" value="UYO62397.1"/>
    <property type="molecule type" value="Genomic_DNA"/>
</dbReference>
<dbReference type="RefSeq" id="WP_070371001.1">
    <property type="nucleotide sequence ID" value="NZ_CABIIK010000037.1"/>
</dbReference>
<protein>
    <submittedName>
        <fullName evidence="2">MoaD/ThiS family protein</fullName>
    </submittedName>
</protein>
<dbReference type="SUPFAM" id="SSF54285">
    <property type="entry name" value="MoaD/ThiS"/>
    <property type="match status" value="1"/>
</dbReference>
<name>A0A1F2PJM2_9FIRM</name>
<dbReference type="AlphaFoldDB" id="A0A1F2PJM2"/>
<evidence type="ECO:0000313" key="1">
    <source>
        <dbReference type="EMBL" id="OFV71124.1"/>
    </source>
</evidence>
<accession>A0A1F2PJM2</accession>
<dbReference type="OrthoDB" id="1778769at2"/>
<evidence type="ECO:0000313" key="2">
    <source>
        <dbReference type="EMBL" id="UYO62397.1"/>
    </source>
</evidence>
<dbReference type="InterPro" id="IPR012675">
    <property type="entry name" value="Beta-grasp_dom_sf"/>
</dbReference>
<dbReference type="Proteomes" id="UP001163550">
    <property type="component" value="Chromosome"/>
</dbReference>
<evidence type="ECO:0000313" key="3">
    <source>
        <dbReference type="Proteomes" id="UP000176244"/>
    </source>
</evidence>
<dbReference type="Pfam" id="PF02597">
    <property type="entry name" value="ThiS"/>
    <property type="match status" value="1"/>
</dbReference>
<reference evidence="2" key="2">
    <citation type="submission" date="2021-11" db="EMBL/GenBank/DDBJ databases">
        <title>Isoprene-degrading acetogen.</title>
        <authorList>
            <person name="Yang Y."/>
            <person name="Jin H."/>
            <person name="Yan J."/>
        </authorList>
    </citation>
    <scope>NUCLEOTIDE SEQUENCE</scope>
    <source>
        <strain evidence="2">Berkeley</strain>
    </source>
</reference>
<reference evidence="1 3" key="1">
    <citation type="submission" date="2015-09" db="EMBL/GenBank/DDBJ databases">
        <title>Genome sequence of Acetobacterium wieringae DSM 1911.</title>
        <authorList>
            <person name="Poehlein A."/>
            <person name="Bengelsdorf F.R."/>
            <person name="Schiel-Bengelsdorf B."/>
            <person name="Duerre P."/>
            <person name="Daniel R."/>
        </authorList>
    </citation>
    <scope>NUCLEOTIDE SEQUENCE [LARGE SCALE GENOMIC DNA]</scope>
    <source>
        <strain evidence="1 3">DSM 1911</strain>
    </source>
</reference>
<proteinExistence type="predicted"/>
<dbReference type="STRING" id="52694.ACWI_17100"/>
<organism evidence="1 3">
    <name type="scientific">Acetobacterium wieringae</name>
    <dbReference type="NCBI Taxonomy" id="52694"/>
    <lineage>
        <taxon>Bacteria</taxon>
        <taxon>Bacillati</taxon>
        <taxon>Bacillota</taxon>
        <taxon>Clostridia</taxon>
        <taxon>Eubacteriales</taxon>
        <taxon>Eubacteriaceae</taxon>
        <taxon>Acetobacterium</taxon>
    </lineage>
</organism>
<keyword evidence="4" id="KW-1185">Reference proteome</keyword>
<dbReference type="Gene3D" id="3.10.20.30">
    <property type="match status" value="1"/>
</dbReference>
<dbReference type="Proteomes" id="UP000176244">
    <property type="component" value="Unassembled WGS sequence"/>
</dbReference>
<dbReference type="EMBL" id="LKEU01000027">
    <property type="protein sequence ID" value="OFV71124.1"/>
    <property type="molecule type" value="Genomic_DNA"/>
</dbReference>
<evidence type="ECO:0000313" key="4">
    <source>
        <dbReference type="Proteomes" id="UP001163550"/>
    </source>
</evidence>
<dbReference type="InterPro" id="IPR016155">
    <property type="entry name" value="Mopterin_synth/thiamin_S_b"/>
</dbReference>
<dbReference type="InterPro" id="IPR003749">
    <property type="entry name" value="ThiS/MoaD-like"/>
</dbReference>
<sequence>MKVQVFPPPLASLTHLDEDGMMTLPPGARLLTVYRQLKIPLVLQPLLICHVNYQRVKLSTPLKHGDVISFILPLAGG</sequence>